<dbReference type="EMBL" id="JAPFFF010000037">
    <property type="protein sequence ID" value="KAK8842537.1"/>
    <property type="molecule type" value="Genomic_DNA"/>
</dbReference>
<comment type="subcellular location">
    <subcellularLocation>
        <location evidence="1">Nucleus</location>
    </subcellularLocation>
</comment>
<feature type="compositionally biased region" description="Basic and acidic residues" evidence="4">
    <location>
        <begin position="470"/>
        <end position="480"/>
    </location>
</feature>
<dbReference type="InterPro" id="IPR051219">
    <property type="entry name" value="Heterochromatin_chromo-domain"/>
</dbReference>
<comment type="caution">
    <text evidence="6">The sequence shown here is derived from an EMBL/GenBank/DDBJ whole genome shotgun (WGS) entry which is preliminary data.</text>
</comment>
<protein>
    <recommendedName>
        <fullName evidence="5">Chromo domain-containing protein</fullName>
    </recommendedName>
</protein>
<feature type="compositionally biased region" description="Low complexity" evidence="4">
    <location>
        <begin position="399"/>
        <end position="408"/>
    </location>
</feature>
<reference evidence="6 7" key="1">
    <citation type="submission" date="2024-04" db="EMBL/GenBank/DDBJ databases">
        <title>Tritrichomonas musculus Genome.</title>
        <authorList>
            <person name="Alves-Ferreira E."/>
            <person name="Grigg M."/>
            <person name="Lorenzi H."/>
            <person name="Galac M."/>
        </authorList>
    </citation>
    <scope>NUCLEOTIDE SEQUENCE [LARGE SCALE GENOMIC DNA]</scope>
    <source>
        <strain evidence="6 7">EAF2021</strain>
    </source>
</reference>
<organism evidence="6 7">
    <name type="scientific">Tritrichomonas musculus</name>
    <dbReference type="NCBI Taxonomy" id="1915356"/>
    <lineage>
        <taxon>Eukaryota</taxon>
        <taxon>Metamonada</taxon>
        <taxon>Parabasalia</taxon>
        <taxon>Tritrichomonadida</taxon>
        <taxon>Tritrichomonadidae</taxon>
        <taxon>Tritrichomonas</taxon>
    </lineage>
</organism>
<evidence type="ECO:0000259" key="5">
    <source>
        <dbReference type="PROSITE" id="PS50013"/>
    </source>
</evidence>
<proteinExistence type="predicted"/>
<evidence type="ECO:0000256" key="1">
    <source>
        <dbReference type="ARBA" id="ARBA00004123"/>
    </source>
</evidence>
<feature type="coiled-coil region" evidence="3">
    <location>
        <begin position="101"/>
        <end position="135"/>
    </location>
</feature>
<gene>
    <name evidence="6" type="ORF">M9Y10_025393</name>
</gene>
<feature type="region of interest" description="Disordered" evidence="4">
    <location>
        <begin position="1"/>
        <end position="24"/>
    </location>
</feature>
<dbReference type="PROSITE" id="PS50013">
    <property type="entry name" value="CHROMO_2"/>
    <property type="match status" value="1"/>
</dbReference>
<keyword evidence="7" id="KW-1185">Reference proteome</keyword>
<dbReference type="InterPro" id="IPR016197">
    <property type="entry name" value="Chromo-like_dom_sf"/>
</dbReference>
<dbReference type="CDD" id="cd00024">
    <property type="entry name" value="CD_CSD"/>
    <property type="match status" value="1"/>
</dbReference>
<name>A0ABR2HAE4_9EUKA</name>
<evidence type="ECO:0000313" key="6">
    <source>
        <dbReference type="EMBL" id="KAK8842537.1"/>
    </source>
</evidence>
<dbReference type="Proteomes" id="UP001470230">
    <property type="component" value="Unassembled WGS sequence"/>
</dbReference>
<dbReference type="Gene3D" id="2.40.50.40">
    <property type="match status" value="1"/>
</dbReference>
<evidence type="ECO:0000256" key="2">
    <source>
        <dbReference type="ARBA" id="ARBA00023242"/>
    </source>
</evidence>
<accession>A0ABR2HAE4</accession>
<dbReference type="SMART" id="SM00298">
    <property type="entry name" value="CHROMO"/>
    <property type="match status" value="1"/>
</dbReference>
<keyword evidence="3" id="KW-0175">Coiled coil</keyword>
<feature type="domain" description="Chromo" evidence="5">
    <location>
        <begin position="255"/>
        <end position="314"/>
    </location>
</feature>
<keyword evidence="2" id="KW-0539">Nucleus</keyword>
<dbReference type="SUPFAM" id="SSF54160">
    <property type="entry name" value="Chromo domain-like"/>
    <property type="match status" value="1"/>
</dbReference>
<evidence type="ECO:0000256" key="3">
    <source>
        <dbReference type="SAM" id="Coils"/>
    </source>
</evidence>
<feature type="compositionally biased region" description="Polar residues" evidence="4">
    <location>
        <begin position="384"/>
        <end position="394"/>
    </location>
</feature>
<sequence length="492" mass="56762">MYQQNPQIISNNISQSTPHTPQKLQPLPNIQISVSPHLIKTGNETTVQKTAQLQTPVVVQQQPVRQQTIQQQQSIQQQQIMQQLQSKLQHQQLMQYQQKIMQQQIQKSPQLLQQLKQLQQQQQQLQQQKQIQQQSQIHPLQQQISQANNINQMSISQQNSLAQQQSSQAINVLLNRIQIQQGGQPNSVLISNKMPVQNQQKIQNSQLQVPIITGSSKISCQNINTELNPSLKEPQVQQIYTPNQQETGHRQDEEFVVEGIADEREYKGKKQYLVQWYGFPDDENTWEDESNLLRYYNLINDFKINGPKQRTQRRVIEFISGFSLNGKIFYNVLYQNDEVACISALQARCPRLKQQLLNFLEREHVFPEKERVVIPLRSPKPKSPESNDSSQNISAKPMSVSESSIASEFAEEEDEEEEDKASQEQTDNANNEIKKKKNVKSNRVARFIKVDSNIVTESSQKDGQSNEYLDELKSQEKILQEDPIEAVNPDDI</sequence>
<feature type="region of interest" description="Disordered" evidence="4">
    <location>
        <begin position="376"/>
        <end position="437"/>
    </location>
</feature>
<dbReference type="PANTHER" id="PTHR22812">
    <property type="entry name" value="CHROMOBOX PROTEIN"/>
    <property type="match status" value="1"/>
</dbReference>
<dbReference type="InterPro" id="IPR023780">
    <property type="entry name" value="Chromo_domain"/>
</dbReference>
<feature type="compositionally biased region" description="Polar residues" evidence="4">
    <location>
        <begin position="453"/>
        <end position="467"/>
    </location>
</feature>
<dbReference type="Pfam" id="PF00385">
    <property type="entry name" value="Chromo"/>
    <property type="match status" value="1"/>
</dbReference>
<feature type="compositionally biased region" description="Acidic residues" evidence="4">
    <location>
        <begin position="409"/>
        <end position="419"/>
    </location>
</feature>
<evidence type="ECO:0000256" key="4">
    <source>
        <dbReference type="SAM" id="MobiDB-lite"/>
    </source>
</evidence>
<evidence type="ECO:0000313" key="7">
    <source>
        <dbReference type="Proteomes" id="UP001470230"/>
    </source>
</evidence>
<feature type="region of interest" description="Disordered" evidence="4">
    <location>
        <begin position="450"/>
        <end position="492"/>
    </location>
</feature>
<dbReference type="InterPro" id="IPR000953">
    <property type="entry name" value="Chromo/chromo_shadow_dom"/>
</dbReference>
<feature type="compositionally biased region" description="Acidic residues" evidence="4">
    <location>
        <begin position="482"/>
        <end position="492"/>
    </location>
</feature>